<feature type="domain" description="Gfo/Idh/MocA-like oxidoreductase N-terminal" evidence="1">
    <location>
        <begin position="3"/>
        <end position="119"/>
    </location>
</feature>
<sequence length="332" mass="37093">MIKLATIGTNWITQEFLNAAKSIPDLILTAVYSRTEEKAREFAAKVGAERAFTSLEEMAKSPDIEAVYIASPNSLHAEQAILLMNHGKHVLCEKPLASNIKEVQAMITAAQQNGVVLMEAMKTTLLPNFQAIRHHLPKIGKVRRYFASYCQYSSRYDAYKQGIILNAFNPAFSNGALMDLGIYCIYPMVVLFGKPQSLKANSVMLESGVDGEGSIVLNYGDMDAVVMYSKITNSYIPSEIQGEEGSIVIDAIHTPTKVEIRYRDGRTEDITVPQEQHPMYYEALEWAELIRSENRESETNSHAHSLLAAEIMEEARKQTRILFPADQNPLCP</sequence>
<dbReference type="Gene3D" id="3.30.360.10">
    <property type="entry name" value="Dihydrodipicolinate Reductase, domain 2"/>
    <property type="match status" value="1"/>
</dbReference>
<organism evidence="3 4">
    <name type="scientific">Anoxybacteroides tepidamans</name>
    <dbReference type="NCBI Taxonomy" id="265948"/>
    <lineage>
        <taxon>Bacteria</taxon>
        <taxon>Bacillati</taxon>
        <taxon>Bacillota</taxon>
        <taxon>Bacilli</taxon>
        <taxon>Bacillales</taxon>
        <taxon>Anoxybacillaceae</taxon>
        <taxon>Anoxybacteroides</taxon>
    </lineage>
</organism>
<dbReference type="InterPro" id="IPR036291">
    <property type="entry name" value="NAD(P)-bd_dom_sf"/>
</dbReference>
<feature type="domain" description="GFO/IDH/MocA-like oxidoreductase" evidence="2">
    <location>
        <begin position="138"/>
        <end position="248"/>
    </location>
</feature>
<name>A0A7W8IP73_9BACL</name>
<comment type="caution">
    <text evidence="3">The sequence shown here is derived from an EMBL/GenBank/DDBJ whole genome shotgun (WGS) entry which is preliminary data.</text>
</comment>
<evidence type="ECO:0000313" key="4">
    <source>
        <dbReference type="Proteomes" id="UP000520011"/>
    </source>
</evidence>
<dbReference type="PANTHER" id="PTHR43054:SF1">
    <property type="entry name" value="SCYLLO-INOSITOL 2-DEHYDROGENASE (NADP(+)) IOLU"/>
    <property type="match status" value="1"/>
</dbReference>
<dbReference type="GO" id="GO:0000166">
    <property type="term" value="F:nucleotide binding"/>
    <property type="evidence" value="ECO:0007669"/>
    <property type="project" value="InterPro"/>
</dbReference>
<keyword evidence="4" id="KW-1185">Reference proteome</keyword>
<evidence type="ECO:0000259" key="2">
    <source>
        <dbReference type="Pfam" id="PF22725"/>
    </source>
</evidence>
<dbReference type="EMBL" id="JACHEP010000004">
    <property type="protein sequence ID" value="MBB5324171.1"/>
    <property type="molecule type" value="Genomic_DNA"/>
</dbReference>
<evidence type="ECO:0000313" key="3">
    <source>
        <dbReference type="EMBL" id="MBB5324171.1"/>
    </source>
</evidence>
<dbReference type="PANTHER" id="PTHR43054">
    <property type="match status" value="1"/>
</dbReference>
<accession>A0A7W8IP73</accession>
<dbReference type="Pfam" id="PF22725">
    <property type="entry name" value="GFO_IDH_MocA_C3"/>
    <property type="match status" value="1"/>
</dbReference>
<dbReference type="InterPro" id="IPR000683">
    <property type="entry name" value="Gfo/Idh/MocA-like_OxRdtase_N"/>
</dbReference>
<proteinExistence type="predicted"/>
<evidence type="ECO:0000259" key="1">
    <source>
        <dbReference type="Pfam" id="PF01408"/>
    </source>
</evidence>
<dbReference type="Gene3D" id="3.40.50.720">
    <property type="entry name" value="NAD(P)-binding Rossmann-like Domain"/>
    <property type="match status" value="1"/>
</dbReference>
<dbReference type="Pfam" id="PF01408">
    <property type="entry name" value="GFO_IDH_MocA"/>
    <property type="match status" value="1"/>
</dbReference>
<protein>
    <submittedName>
        <fullName evidence="3">Putative dehydrogenase</fullName>
    </submittedName>
</protein>
<reference evidence="3 4" key="1">
    <citation type="submission" date="2020-08" db="EMBL/GenBank/DDBJ databases">
        <title>Genomic Encyclopedia of Type Strains, Phase IV (KMG-IV): sequencing the most valuable type-strain genomes for metagenomic binning, comparative biology and taxonomic classification.</title>
        <authorList>
            <person name="Goeker M."/>
        </authorList>
    </citation>
    <scope>NUCLEOTIDE SEQUENCE [LARGE SCALE GENOMIC DNA]</scope>
    <source>
        <strain evidence="3 4">DSM 16325</strain>
    </source>
</reference>
<gene>
    <name evidence="3" type="ORF">HNQ34_001264</name>
</gene>
<dbReference type="AlphaFoldDB" id="A0A7W8IP73"/>
<dbReference type="InterPro" id="IPR055170">
    <property type="entry name" value="GFO_IDH_MocA-like_dom"/>
</dbReference>
<dbReference type="SUPFAM" id="SSF55347">
    <property type="entry name" value="Glyceraldehyde-3-phosphate dehydrogenase-like, C-terminal domain"/>
    <property type="match status" value="1"/>
</dbReference>
<dbReference type="SUPFAM" id="SSF51735">
    <property type="entry name" value="NAD(P)-binding Rossmann-fold domains"/>
    <property type="match status" value="1"/>
</dbReference>
<dbReference type="RefSeq" id="WP_183252658.1">
    <property type="nucleotide sequence ID" value="NZ_JACHEP010000004.1"/>
</dbReference>
<dbReference type="Proteomes" id="UP000520011">
    <property type="component" value="Unassembled WGS sequence"/>
</dbReference>